<dbReference type="GO" id="GO:0009234">
    <property type="term" value="P:menaquinone biosynthetic process"/>
    <property type="evidence" value="ECO:0007669"/>
    <property type="project" value="UniProtKB-KW"/>
</dbReference>
<evidence type="ECO:0000256" key="5">
    <source>
        <dbReference type="HAMAP-Rule" id="MF_00731"/>
    </source>
</evidence>
<comment type="pathway">
    <text evidence="5">Quinol/quinone metabolism; 1,4-dihydroxy-2-naphthoate biosynthesis; 1,4-dihydroxy-2-naphthoate from chorismate: step 5/7.</text>
</comment>
<dbReference type="Gene3D" id="3.30.300.30">
    <property type="match status" value="1"/>
</dbReference>
<dbReference type="RefSeq" id="WP_330484407.1">
    <property type="nucleotide sequence ID" value="NZ_JAZBJZ010000059.1"/>
</dbReference>
<dbReference type="InterPro" id="IPR045851">
    <property type="entry name" value="AMP-bd_C_sf"/>
</dbReference>
<dbReference type="GO" id="GO:0031956">
    <property type="term" value="F:medium-chain fatty acid-CoA ligase activity"/>
    <property type="evidence" value="ECO:0007669"/>
    <property type="project" value="TreeGrafter"/>
</dbReference>
<evidence type="ECO:0000313" key="8">
    <source>
        <dbReference type="EMBL" id="MEE3717977.1"/>
    </source>
</evidence>
<dbReference type="InterPro" id="IPR042099">
    <property type="entry name" value="ANL_N_sf"/>
</dbReference>
<keyword evidence="4 5" id="KW-0067">ATP-binding</keyword>
<dbReference type="PROSITE" id="PS00455">
    <property type="entry name" value="AMP_BINDING"/>
    <property type="match status" value="1"/>
</dbReference>
<comment type="catalytic activity">
    <reaction evidence="5">
        <text>2-succinylbenzoate + ATP + CoA = 2-succinylbenzoyl-CoA + AMP + diphosphate</text>
        <dbReference type="Rhea" id="RHEA:17009"/>
        <dbReference type="ChEBI" id="CHEBI:18325"/>
        <dbReference type="ChEBI" id="CHEBI:30616"/>
        <dbReference type="ChEBI" id="CHEBI:33019"/>
        <dbReference type="ChEBI" id="CHEBI:57287"/>
        <dbReference type="ChEBI" id="CHEBI:57364"/>
        <dbReference type="ChEBI" id="CHEBI:456215"/>
        <dbReference type="EC" id="6.2.1.26"/>
    </reaction>
</comment>
<dbReference type="NCBIfam" id="TIGR01923">
    <property type="entry name" value="menE"/>
    <property type="match status" value="1"/>
</dbReference>
<name>A0AAW9PY17_9CYAN</name>
<dbReference type="InterPro" id="IPR010192">
    <property type="entry name" value="MenE"/>
</dbReference>
<evidence type="ECO:0000256" key="2">
    <source>
        <dbReference type="ARBA" id="ARBA00022598"/>
    </source>
</evidence>
<evidence type="ECO:0000313" key="9">
    <source>
        <dbReference type="Proteomes" id="UP001333818"/>
    </source>
</evidence>
<comment type="caution">
    <text evidence="8">The sequence shown here is derived from an EMBL/GenBank/DDBJ whole genome shotgun (WGS) entry which is preliminary data.</text>
</comment>
<comment type="pathway">
    <text evidence="5">Cofactor biosynthesis; phylloquinone biosynthesis.</text>
</comment>
<dbReference type="HAMAP" id="MF_00731">
    <property type="entry name" value="MenE"/>
    <property type="match status" value="1"/>
</dbReference>
<keyword evidence="3 5" id="KW-0547">Nucleotide-binding</keyword>
<dbReference type="InterPro" id="IPR020845">
    <property type="entry name" value="AMP-binding_CS"/>
</dbReference>
<keyword evidence="1" id="KW-0474">Menaquinone biosynthesis</keyword>
<dbReference type="InterPro" id="IPR000873">
    <property type="entry name" value="AMP-dep_synth/lig_dom"/>
</dbReference>
<proteinExistence type="inferred from homology"/>
<comment type="function">
    <text evidence="5">Converts 2-succinylbenzoate (OSB) to 2-succinylbenzoyl-CoA (OSB-CoA).</text>
</comment>
<accession>A0AAW9PY17</accession>
<dbReference type="PANTHER" id="PTHR43201:SF5">
    <property type="entry name" value="MEDIUM-CHAIN ACYL-COA LIGASE ACSF2, MITOCHONDRIAL"/>
    <property type="match status" value="1"/>
</dbReference>
<dbReference type="Proteomes" id="UP001333818">
    <property type="component" value="Unassembled WGS sequence"/>
</dbReference>
<feature type="domain" description="AMP-dependent synthetase/ligase" evidence="6">
    <location>
        <begin position="12"/>
        <end position="375"/>
    </location>
</feature>
<keyword evidence="9" id="KW-1185">Reference proteome</keyword>
<sequence length="509" mass="56821">MPIAPNLNWLTQRAIQTCDRTALIFADRVWSYAEMEAEAIQIARNLSEQGIGYGCRVGILMENHGNYIFLIYALAKLGSIAVLLNTRLSAKELNWQMQDSATKFLIYDRRTEEKACEVIERFQTGDQTEGLKLIEIEAVKQADRDSQQRISQDFIPDIDLESIQAIIYTSGTTGKPKGVQLTYGNHFHSAIASAQNLDTDTRDNWLVCLPLFHVGGLSIIWRSVLDGSTITLEPRFDLERVIQAIAMGKITLISLVPTMLTRILDRLSQSDVSMQIEEWRKLRGILLGGAAPNQQLLERCLELKLPIMPTYGMTETASQIATLSPQDVMCKRGSVGQPLQCSQVRIVSIDFPEIELPIGEIGQILVKGTNVMAGYVNSSITETLRDGWLHTGDLGYVDSEGFLYVVSRRTDLIISGGENIYPAELEEILMQHPAIQDACVVGVSDREWGQIVVAVLVTTEFLTVTEIREFCLSRDLAKYKLPKAIHRVDRLPKTASGKLARHKVLESLS</sequence>
<dbReference type="SUPFAM" id="SSF56801">
    <property type="entry name" value="Acetyl-CoA synthetase-like"/>
    <property type="match status" value="1"/>
</dbReference>
<dbReference type="GO" id="GO:0005524">
    <property type="term" value="F:ATP binding"/>
    <property type="evidence" value="ECO:0007669"/>
    <property type="project" value="UniProtKB-KW"/>
</dbReference>
<evidence type="ECO:0000259" key="7">
    <source>
        <dbReference type="Pfam" id="PF13193"/>
    </source>
</evidence>
<comment type="similarity">
    <text evidence="5">Belongs to the ATP-dependent AMP-binding enzyme family. MenE subfamily.</text>
</comment>
<organism evidence="8 9">
    <name type="scientific">Tumidithrix elongata BACA0141</name>
    <dbReference type="NCBI Taxonomy" id="2716417"/>
    <lineage>
        <taxon>Bacteria</taxon>
        <taxon>Bacillati</taxon>
        <taxon>Cyanobacteriota</taxon>
        <taxon>Cyanophyceae</taxon>
        <taxon>Pseudanabaenales</taxon>
        <taxon>Pseudanabaenaceae</taxon>
        <taxon>Tumidithrix</taxon>
        <taxon>Tumidithrix elongata</taxon>
    </lineage>
</organism>
<evidence type="ECO:0000259" key="6">
    <source>
        <dbReference type="Pfam" id="PF00501"/>
    </source>
</evidence>
<reference evidence="8" key="1">
    <citation type="submission" date="2024-01" db="EMBL/GenBank/DDBJ databases">
        <title>Bank of Algae and Cyanobacteria of the Azores (BACA) strain genomes.</title>
        <authorList>
            <person name="Luz R."/>
            <person name="Cordeiro R."/>
            <person name="Fonseca A."/>
            <person name="Goncalves V."/>
        </authorList>
    </citation>
    <scope>NUCLEOTIDE SEQUENCE</scope>
    <source>
        <strain evidence="8">BACA0141</strain>
    </source>
</reference>
<dbReference type="EMBL" id="JAZBJZ010000059">
    <property type="protein sequence ID" value="MEE3717977.1"/>
    <property type="molecule type" value="Genomic_DNA"/>
</dbReference>
<feature type="domain" description="AMP-binding enzyme C-terminal" evidence="7">
    <location>
        <begin position="424"/>
        <end position="498"/>
    </location>
</feature>
<evidence type="ECO:0000256" key="3">
    <source>
        <dbReference type="ARBA" id="ARBA00022741"/>
    </source>
</evidence>
<dbReference type="EC" id="6.2.1.26" evidence="5"/>
<dbReference type="GO" id="GO:0008756">
    <property type="term" value="F:o-succinylbenzoate-CoA ligase activity"/>
    <property type="evidence" value="ECO:0007669"/>
    <property type="project" value="UniProtKB-UniRule"/>
</dbReference>
<dbReference type="GO" id="GO:0006631">
    <property type="term" value="P:fatty acid metabolic process"/>
    <property type="evidence" value="ECO:0007669"/>
    <property type="project" value="TreeGrafter"/>
</dbReference>
<dbReference type="PANTHER" id="PTHR43201">
    <property type="entry name" value="ACYL-COA SYNTHETASE"/>
    <property type="match status" value="1"/>
</dbReference>
<gene>
    <name evidence="5 8" type="primary">menE</name>
    <name evidence="8" type="ORF">V2H45_14650</name>
</gene>
<dbReference type="Pfam" id="PF13193">
    <property type="entry name" value="AMP-binding_C"/>
    <property type="match status" value="1"/>
</dbReference>
<dbReference type="Gene3D" id="3.40.50.12780">
    <property type="entry name" value="N-terminal domain of ligase-like"/>
    <property type="match status" value="1"/>
</dbReference>
<dbReference type="InterPro" id="IPR025110">
    <property type="entry name" value="AMP-bd_C"/>
</dbReference>
<keyword evidence="2 5" id="KW-0436">Ligase</keyword>
<dbReference type="GO" id="GO:0042372">
    <property type="term" value="P:phylloquinone biosynthetic process"/>
    <property type="evidence" value="ECO:0007669"/>
    <property type="project" value="UniProtKB-UniRule"/>
</dbReference>
<evidence type="ECO:0000256" key="1">
    <source>
        <dbReference type="ARBA" id="ARBA00022428"/>
    </source>
</evidence>
<dbReference type="AlphaFoldDB" id="A0AAW9PY17"/>
<protein>
    <recommendedName>
        <fullName evidence="5">2-succinylbenzoate--CoA ligase</fullName>
        <ecNumber evidence="5">6.2.1.26</ecNumber>
    </recommendedName>
    <alternativeName>
        <fullName evidence="5">o-succinylbenzoyl-CoA synthetase</fullName>
        <shortName evidence="5">OSB-CoA synthetase</shortName>
    </alternativeName>
</protein>
<dbReference type="Pfam" id="PF00501">
    <property type="entry name" value="AMP-binding"/>
    <property type="match status" value="1"/>
</dbReference>
<evidence type="ECO:0000256" key="4">
    <source>
        <dbReference type="ARBA" id="ARBA00022840"/>
    </source>
</evidence>